<feature type="transmembrane region" description="Helical" evidence="3">
    <location>
        <begin position="28"/>
        <end position="44"/>
    </location>
</feature>
<dbReference type="PANTHER" id="PTHR30487:SF0">
    <property type="entry name" value="PREPILIN LEADER PEPTIDASE_N-METHYLTRANSFERASE-RELATED"/>
    <property type="match status" value="1"/>
</dbReference>
<dbReference type="InterPro" id="IPR050882">
    <property type="entry name" value="Prepilin_peptidase/N-MTase"/>
</dbReference>
<proteinExistence type="inferred from homology"/>
<keyword evidence="3" id="KW-1133">Transmembrane helix</keyword>
<feature type="transmembrane region" description="Helical" evidence="3">
    <location>
        <begin position="132"/>
        <end position="161"/>
    </location>
</feature>
<feature type="domain" description="Prepilin type IV endopeptidase peptidase" evidence="4">
    <location>
        <begin position="10"/>
        <end position="157"/>
    </location>
</feature>
<keyword evidence="3" id="KW-0472">Membrane</keyword>
<feature type="transmembrane region" description="Helical" evidence="3">
    <location>
        <begin position="6"/>
        <end position="23"/>
    </location>
</feature>
<evidence type="ECO:0000256" key="2">
    <source>
        <dbReference type="SAM" id="MobiDB-lite"/>
    </source>
</evidence>
<keyword evidence="3" id="KW-0812">Transmembrane</keyword>
<sequence>MMWVGFGYAVAIIWALALSYYDFRYLRLPNFLTLPAIPVAALFIHPWWPGVVWFLFYLLFNLTLMFFDPRRGRSAKTHAAVSVDDDCGSSQQLPLSGEEPDSSGVSSECRRLTQAGGIKPRMRPMGMGDVKLAFPAGVIAGESVFIAILVAQILTILGAVISRRSRVPHGPAMLLAAFGCHFWWGA</sequence>
<evidence type="ECO:0000313" key="6">
    <source>
        <dbReference type="Proteomes" id="UP001183619"/>
    </source>
</evidence>
<evidence type="ECO:0000256" key="1">
    <source>
        <dbReference type="ARBA" id="ARBA00005801"/>
    </source>
</evidence>
<dbReference type="RefSeq" id="WP_277105587.1">
    <property type="nucleotide sequence ID" value="NZ_BAAAJS010000042.1"/>
</dbReference>
<keyword evidence="6" id="KW-1185">Reference proteome</keyword>
<accession>A0ABU2BAZ3</accession>
<dbReference type="Pfam" id="PF01478">
    <property type="entry name" value="Peptidase_A24"/>
    <property type="match status" value="1"/>
</dbReference>
<name>A0ABU2BAZ3_9CORY</name>
<organism evidence="5 6">
    <name type="scientific">Corynebacterium felinum</name>
    <dbReference type="NCBI Taxonomy" id="131318"/>
    <lineage>
        <taxon>Bacteria</taxon>
        <taxon>Bacillati</taxon>
        <taxon>Actinomycetota</taxon>
        <taxon>Actinomycetes</taxon>
        <taxon>Mycobacteriales</taxon>
        <taxon>Corynebacteriaceae</taxon>
        <taxon>Corynebacterium</taxon>
    </lineage>
</organism>
<dbReference type="EMBL" id="JAVDYF010000001">
    <property type="protein sequence ID" value="MDR7355773.1"/>
    <property type="molecule type" value="Genomic_DNA"/>
</dbReference>
<comment type="caution">
    <text evidence="5">The sequence shown here is derived from an EMBL/GenBank/DDBJ whole genome shotgun (WGS) entry which is preliminary data.</text>
</comment>
<feature type="region of interest" description="Disordered" evidence="2">
    <location>
        <begin position="85"/>
        <end position="106"/>
    </location>
</feature>
<evidence type="ECO:0000259" key="4">
    <source>
        <dbReference type="Pfam" id="PF01478"/>
    </source>
</evidence>
<evidence type="ECO:0000313" key="5">
    <source>
        <dbReference type="EMBL" id="MDR7355773.1"/>
    </source>
</evidence>
<dbReference type="Proteomes" id="UP001183619">
    <property type="component" value="Unassembled WGS sequence"/>
</dbReference>
<gene>
    <name evidence="5" type="ORF">J2S37_002311</name>
</gene>
<comment type="similarity">
    <text evidence="1">Belongs to the peptidase A24 family.</text>
</comment>
<feature type="transmembrane region" description="Helical" evidence="3">
    <location>
        <begin position="50"/>
        <end position="67"/>
    </location>
</feature>
<protein>
    <submittedName>
        <fullName evidence="5">Prepilin signal peptidase PulO-like enzyme (Type II secretory pathway)</fullName>
    </submittedName>
</protein>
<dbReference type="PANTHER" id="PTHR30487">
    <property type="entry name" value="TYPE 4 PREPILIN-LIKE PROTEINS LEADER PEPTIDE-PROCESSING ENZYME"/>
    <property type="match status" value="1"/>
</dbReference>
<reference evidence="5 6" key="1">
    <citation type="submission" date="2023-07" db="EMBL/GenBank/DDBJ databases">
        <title>Sequencing the genomes of 1000 actinobacteria strains.</title>
        <authorList>
            <person name="Klenk H.-P."/>
        </authorList>
    </citation>
    <scope>NUCLEOTIDE SEQUENCE [LARGE SCALE GENOMIC DNA]</scope>
    <source>
        <strain evidence="5 6">DSM 44508</strain>
    </source>
</reference>
<evidence type="ECO:0000256" key="3">
    <source>
        <dbReference type="SAM" id="Phobius"/>
    </source>
</evidence>
<dbReference type="InterPro" id="IPR000045">
    <property type="entry name" value="Prepilin_IV_endopep_pep"/>
</dbReference>